<protein>
    <submittedName>
        <fullName evidence="2">Uncharacterized protein</fullName>
    </submittedName>
</protein>
<evidence type="ECO:0000313" key="2">
    <source>
        <dbReference type="EMBL" id="QHT79559.1"/>
    </source>
</evidence>
<dbReference type="AlphaFoldDB" id="A0A6C0HGF6"/>
<feature type="region of interest" description="Disordered" evidence="1">
    <location>
        <begin position="1"/>
        <end position="23"/>
    </location>
</feature>
<evidence type="ECO:0000256" key="1">
    <source>
        <dbReference type="SAM" id="MobiDB-lite"/>
    </source>
</evidence>
<feature type="compositionally biased region" description="Polar residues" evidence="1">
    <location>
        <begin position="1"/>
        <end position="20"/>
    </location>
</feature>
<organism evidence="2">
    <name type="scientific">viral metagenome</name>
    <dbReference type="NCBI Taxonomy" id="1070528"/>
    <lineage>
        <taxon>unclassified sequences</taxon>
        <taxon>metagenomes</taxon>
        <taxon>organismal metagenomes</taxon>
    </lineage>
</organism>
<dbReference type="InterPro" id="IPR043872">
    <property type="entry name" value="DUF5832"/>
</dbReference>
<name>A0A6C0HGF6_9ZZZZ</name>
<dbReference type="Pfam" id="PF19150">
    <property type="entry name" value="DUF5832"/>
    <property type="match status" value="1"/>
</dbReference>
<reference evidence="2" key="1">
    <citation type="journal article" date="2020" name="Nature">
        <title>Giant virus diversity and host interactions through global metagenomics.</title>
        <authorList>
            <person name="Schulz F."/>
            <person name="Roux S."/>
            <person name="Paez-Espino D."/>
            <person name="Jungbluth S."/>
            <person name="Walsh D.A."/>
            <person name="Denef V.J."/>
            <person name="McMahon K.D."/>
            <person name="Konstantinidis K.T."/>
            <person name="Eloe-Fadrosh E.A."/>
            <person name="Kyrpides N.C."/>
            <person name="Woyke T."/>
        </authorList>
    </citation>
    <scope>NUCLEOTIDE SEQUENCE</scope>
    <source>
        <strain evidence="2">GVMAG-M-3300023184-101</strain>
    </source>
</reference>
<proteinExistence type="predicted"/>
<sequence length="348" mass="40041">MSTFSKDSTFTTLPPQNTKPNGVEFRTLADGTQNPQYVDLLDEDKPVAGQRFACISFISPEKILKQREMFNFQHFLKQWDMHKSLEKFNQFLSFLAYKYTLNFDHLTKDLVEFCSEEKENLFTSTLEDEFKNFMDVNDSRLEEEFNKKHSFQTSTRGFKVRGSYPSQSEAELRCKMLREVDPNHDVYVGPVGTWVPFHPEAYKTGRVEYLEDELNQLMQEKNKNETYAKTEFEKRVRDSKEQAMKDNIKKAQESGNVLTQTINEQGQLISVKDMNTTESTINIDDGPSSGSSVSAADVRRALFEGENIVIDYKNSDHGVGQLNSVSEKGTYVPFETKGYTPLKPHLSK</sequence>
<dbReference type="EMBL" id="MN739950">
    <property type="protein sequence ID" value="QHT79559.1"/>
    <property type="molecule type" value="Genomic_DNA"/>
</dbReference>
<accession>A0A6C0HGF6</accession>